<dbReference type="Proteomes" id="UP000541470">
    <property type="component" value="Unassembled WGS sequence"/>
</dbReference>
<accession>A0A7Y0FUR2</accession>
<gene>
    <name evidence="1" type="ORF">HHL25_05925</name>
</gene>
<dbReference type="Gene3D" id="3.10.450.530">
    <property type="entry name" value="Ribonuclease toxin, BrnT, of type II toxin-antitoxin system"/>
    <property type="match status" value="1"/>
</dbReference>
<proteinExistence type="predicted"/>
<protein>
    <submittedName>
        <fullName evidence="1">BrnT family toxin</fullName>
    </submittedName>
</protein>
<dbReference type="AlphaFoldDB" id="A0A7Y0FUR2"/>
<organism evidence="1 2">
    <name type="scientific">Rhizobium terricola</name>
    <dbReference type="NCBI Taxonomy" id="2728849"/>
    <lineage>
        <taxon>Bacteria</taxon>
        <taxon>Pseudomonadati</taxon>
        <taxon>Pseudomonadota</taxon>
        <taxon>Alphaproteobacteria</taxon>
        <taxon>Hyphomicrobiales</taxon>
        <taxon>Rhizobiaceae</taxon>
        <taxon>Rhizobium/Agrobacterium group</taxon>
        <taxon>Rhizobium</taxon>
    </lineage>
</organism>
<evidence type="ECO:0000313" key="1">
    <source>
        <dbReference type="EMBL" id="NML73662.1"/>
    </source>
</evidence>
<dbReference type="InterPro" id="IPR038573">
    <property type="entry name" value="BrnT_sf"/>
</dbReference>
<dbReference type="Pfam" id="PF04365">
    <property type="entry name" value="BrnT_toxin"/>
    <property type="match status" value="1"/>
</dbReference>
<evidence type="ECO:0000313" key="2">
    <source>
        <dbReference type="Proteomes" id="UP000541470"/>
    </source>
</evidence>
<sequence>MFEWDDAKDASNIAKHGIGFATAIRIFDGPVVTAIDDRFDYGEMRHNSVGMIESLVCIVVTHTDRNGVTRIISARPAKRRERERYAETLRQRTHP</sequence>
<dbReference type="EMBL" id="JABBGK010000001">
    <property type="protein sequence ID" value="NML73662.1"/>
    <property type="molecule type" value="Genomic_DNA"/>
</dbReference>
<name>A0A7Y0FUR2_9HYPH</name>
<keyword evidence="2" id="KW-1185">Reference proteome</keyword>
<comment type="caution">
    <text evidence="1">The sequence shown here is derived from an EMBL/GenBank/DDBJ whole genome shotgun (WGS) entry which is preliminary data.</text>
</comment>
<reference evidence="1 2" key="1">
    <citation type="submission" date="2020-04" db="EMBL/GenBank/DDBJ databases">
        <title>Rhizobium sp. S-51 isolated from soil.</title>
        <authorList>
            <person name="Dahal R.H."/>
        </authorList>
    </citation>
    <scope>NUCLEOTIDE SEQUENCE [LARGE SCALE GENOMIC DNA]</scope>
    <source>
        <strain evidence="1 2">S-51</strain>
    </source>
</reference>
<dbReference type="InterPro" id="IPR007460">
    <property type="entry name" value="BrnT_toxin"/>
</dbReference>